<sequence>VPDIKGNFIRGFTAGKEETGYDKDYNPGNGEKR</sequence>
<proteinExistence type="predicted"/>
<protein>
    <submittedName>
        <fullName evidence="2">Uncharacterized protein</fullName>
    </submittedName>
</protein>
<evidence type="ECO:0000256" key="1">
    <source>
        <dbReference type="SAM" id="MobiDB-lite"/>
    </source>
</evidence>
<accession>A0A381XV55</accession>
<feature type="compositionally biased region" description="Basic and acidic residues" evidence="1">
    <location>
        <begin position="15"/>
        <end position="33"/>
    </location>
</feature>
<dbReference type="EMBL" id="UINC01016506">
    <property type="protein sequence ID" value="SVA68674.1"/>
    <property type="molecule type" value="Genomic_DNA"/>
</dbReference>
<feature type="region of interest" description="Disordered" evidence="1">
    <location>
        <begin position="1"/>
        <end position="33"/>
    </location>
</feature>
<organism evidence="2">
    <name type="scientific">marine metagenome</name>
    <dbReference type="NCBI Taxonomy" id="408172"/>
    <lineage>
        <taxon>unclassified sequences</taxon>
        <taxon>metagenomes</taxon>
        <taxon>ecological metagenomes</taxon>
    </lineage>
</organism>
<evidence type="ECO:0000313" key="2">
    <source>
        <dbReference type="EMBL" id="SVA68674.1"/>
    </source>
</evidence>
<reference evidence="2" key="1">
    <citation type="submission" date="2018-05" db="EMBL/GenBank/DDBJ databases">
        <authorList>
            <person name="Lanie J.A."/>
            <person name="Ng W.-L."/>
            <person name="Kazmierczak K.M."/>
            <person name="Andrzejewski T.M."/>
            <person name="Davidsen T.M."/>
            <person name="Wayne K.J."/>
            <person name="Tettelin H."/>
            <person name="Glass J.I."/>
            <person name="Rusch D."/>
            <person name="Podicherti R."/>
            <person name="Tsui H.-C.T."/>
            <person name="Winkler M.E."/>
        </authorList>
    </citation>
    <scope>NUCLEOTIDE SEQUENCE</scope>
</reference>
<dbReference type="AlphaFoldDB" id="A0A381XV55"/>
<gene>
    <name evidence="2" type="ORF">METZ01_LOCUS121528</name>
</gene>
<feature type="non-terminal residue" evidence="2">
    <location>
        <position position="1"/>
    </location>
</feature>
<name>A0A381XV55_9ZZZZ</name>